<gene>
    <name evidence="2" type="ORF">OC940_18600</name>
</gene>
<evidence type="ECO:0000313" key="2">
    <source>
        <dbReference type="EMBL" id="MCU7249821.1"/>
    </source>
</evidence>
<keyword evidence="1" id="KW-0812">Transmembrane</keyword>
<dbReference type="EMBL" id="JAOSKY010000011">
    <property type="protein sequence ID" value="MCU7249821.1"/>
    <property type="molecule type" value="Genomic_DNA"/>
</dbReference>
<dbReference type="Proteomes" id="UP001139955">
    <property type="component" value="Unassembled WGS sequence"/>
</dbReference>
<keyword evidence="3" id="KW-1185">Reference proteome</keyword>
<sequence>MQAFTRGRVVVEFGDFRGEMVRHEWEATPAGARHDRFWVKTDEGHLPLDLYNKHLEVNQGDEISVLYGCVPNGELRSAVCVFNHTDSRLTSLSDGKVLHGEILPRRSSVLPLLACIATSAVAAGFFGWWGAPAGMVIYYLLKAEAAKRNLLLINGLNLHMTKLSKRYVREASRSNISRLLARTH</sequence>
<organism evidence="2 3">
    <name type="scientific">Pseudomonas koreensis</name>
    <dbReference type="NCBI Taxonomy" id="198620"/>
    <lineage>
        <taxon>Bacteria</taxon>
        <taxon>Pseudomonadati</taxon>
        <taxon>Pseudomonadota</taxon>
        <taxon>Gammaproteobacteria</taxon>
        <taxon>Pseudomonadales</taxon>
        <taxon>Pseudomonadaceae</taxon>
        <taxon>Pseudomonas</taxon>
    </lineage>
</organism>
<protein>
    <submittedName>
        <fullName evidence="2">Uncharacterized protein</fullName>
    </submittedName>
</protein>
<reference evidence="2" key="1">
    <citation type="submission" date="2022-09" db="EMBL/GenBank/DDBJ databases">
        <authorList>
            <person name="Cesa-Luna C."/>
            <person name="Girard L."/>
            <person name="Lood C."/>
            <person name="Hofte M."/>
            <person name="De Mot R."/>
        </authorList>
    </citation>
    <scope>NUCLEOTIDE SEQUENCE</scope>
    <source>
        <strain evidence="2">B1M3-32</strain>
    </source>
</reference>
<keyword evidence="1" id="KW-0472">Membrane</keyword>
<feature type="transmembrane region" description="Helical" evidence="1">
    <location>
        <begin position="109"/>
        <end position="131"/>
    </location>
</feature>
<accession>A0A9X2XJE1</accession>
<keyword evidence="1" id="KW-1133">Transmembrane helix</keyword>
<name>A0A9X2XJE1_9PSED</name>
<proteinExistence type="predicted"/>
<dbReference type="AlphaFoldDB" id="A0A9X2XJE1"/>
<reference evidence="2" key="2">
    <citation type="journal article" date="2023" name="mSystems">
        <title>Charting the Lipopeptidome of Nonpathogenic Pseudomonas.</title>
        <authorList>
            <person name="Cesa-Luna C."/>
            <person name="Geudens N."/>
            <person name="Girard L."/>
            <person name="De Roo V."/>
            <person name="Maklad H.R."/>
            <person name="Martins J.C."/>
            <person name="Hofte M."/>
            <person name="De Mot R."/>
        </authorList>
    </citation>
    <scope>NUCLEOTIDE SEQUENCE</scope>
    <source>
        <strain evidence="2">B1M3-32</strain>
    </source>
</reference>
<evidence type="ECO:0000256" key="1">
    <source>
        <dbReference type="SAM" id="Phobius"/>
    </source>
</evidence>
<dbReference type="RefSeq" id="WP_301622700.1">
    <property type="nucleotide sequence ID" value="NZ_JAOSKY010000011.1"/>
</dbReference>
<evidence type="ECO:0000313" key="3">
    <source>
        <dbReference type="Proteomes" id="UP001139955"/>
    </source>
</evidence>
<comment type="caution">
    <text evidence="2">The sequence shown here is derived from an EMBL/GenBank/DDBJ whole genome shotgun (WGS) entry which is preliminary data.</text>
</comment>